<dbReference type="AlphaFoldDB" id="A0A8T1VZF8"/>
<gene>
    <name evidence="1" type="ORF">PHYBOEH_008625</name>
</gene>
<protein>
    <submittedName>
        <fullName evidence="1">Uncharacterized protein</fullName>
    </submittedName>
</protein>
<keyword evidence="2" id="KW-1185">Reference proteome</keyword>
<dbReference type="EMBL" id="JAGDFL010000506">
    <property type="protein sequence ID" value="KAG7386625.1"/>
    <property type="molecule type" value="Genomic_DNA"/>
</dbReference>
<dbReference type="Proteomes" id="UP000693981">
    <property type="component" value="Unassembled WGS sequence"/>
</dbReference>
<evidence type="ECO:0000313" key="2">
    <source>
        <dbReference type="Proteomes" id="UP000693981"/>
    </source>
</evidence>
<proteinExistence type="predicted"/>
<evidence type="ECO:0000313" key="1">
    <source>
        <dbReference type="EMBL" id="KAG7386625.1"/>
    </source>
</evidence>
<dbReference type="OrthoDB" id="5918597at2759"/>
<accession>A0A8T1VZF8</accession>
<name>A0A8T1VZF8_9STRA</name>
<comment type="caution">
    <text evidence="1">The sequence shown here is derived from an EMBL/GenBank/DDBJ whole genome shotgun (WGS) entry which is preliminary data.</text>
</comment>
<reference evidence="1" key="1">
    <citation type="submission" date="2021-02" db="EMBL/GenBank/DDBJ databases">
        <authorList>
            <person name="Palmer J.M."/>
        </authorList>
    </citation>
    <scope>NUCLEOTIDE SEQUENCE</scope>
    <source>
        <strain evidence="1">SCRP23</strain>
    </source>
</reference>
<organism evidence="1 2">
    <name type="scientific">Phytophthora boehmeriae</name>
    <dbReference type="NCBI Taxonomy" id="109152"/>
    <lineage>
        <taxon>Eukaryota</taxon>
        <taxon>Sar</taxon>
        <taxon>Stramenopiles</taxon>
        <taxon>Oomycota</taxon>
        <taxon>Peronosporomycetes</taxon>
        <taxon>Peronosporales</taxon>
        <taxon>Peronosporaceae</taxon>
        <taxon>Phytophthora</taxon>
    </lineage>
</organism>
<sequence>MVQLHMPRETEVELEEFLEGAKRAAAMQLTAVNSKEFEEFAAGVATESSIAEELQDYCTPRFFESIKDAAARTLMDRNLTMELQKIEIEDAVVANVQYAQLTQTQYEAQMAGLTKLPRFWSRDATIEYMQIIMQTRSSETTKMTLIGQEECLVLQDNARTWTFGSKVGSPDELAWQIVDTFGMNNAAKQLSRTVHHRLATRSLSSSSGDGNAPRFERGLALAAGLWQRTTDQLPKLDEYEERKVFPSSLGTMGNVWLFLQLQLPAKTQIDLVEFLQGARMATEAKLRATNCVEFPKFLAEEQGSSSEAADSLRSFTTPACYNEMALQVKTNYLRGRRFVDCEQMTIERAQVSKVFYQRLTEQEYTDMVELRKLPDAVSPDATIEHLRLHVDVATVEDLNLVFLDQKKTFHVQQQNVYRVAFESRVTSPEEVDWHIDSMRLVDKSAVERSPATPFAATDDETSK</sequence>